<dbReference type="EMBL" id="CP053452">
    <property type="protein sequence ID" value="QJW93081.1"/>
    <property type="molecule type" value="Genomic_DNA"/>
</dbReference>
<accession>A0A6M5YID8</accession>
<proteinExistence type="predicted"/>
<name>A0A6M5YID8_9BACT</name>
<keyword evidence="2" id="KW-1185">Reference proteome</keyword>
<dbReference type="AlphaFoldDB" id="A0A6M5YID8"/>
<protein>
    <submittedName>
        <fullName evidence="1">Uncharacterized protein</fullName>
    </submittedName>
</protein>
<sequence>MIREPSGYKPIADLVLELRSRVKALGPGTDEQAGGKRARSLVLESCDPVGPTGAAGDGFSVTPGAARDGRTTSVARGTVRSVVMVARKKRGNRAVSAVVQLVFHRPCVTIRS</sequence>
<dbReference type="Proteomes" id="UP000503447">
    <property type="component" value="Chromosome"/>
</dbReference>
<reference evidence="2" key="1">
    <citation type="submission" date="2020-05" db="EMBL/GenBank/DDBJ databases">
        <title>Frigoriglobus tundricola gen. nov., sp. nov., a psychrotolerant cellulolytic planctomycete of the family Gemmataceae with two divergent copies of 16S rRNA gene.</title>
        <authorList>
            <person name="Kulichevskaya I.S."/>
            <person name="Ivanova A.A."/>
            <person name="Naumoff D.G."/>
            <person name="Beletsky A.V."/>
            <person name="Rijpstra W.I.C."/>
            <person name="Sinninghe Damste J.S."/>
            <person name="Mardanov A.V."/>
            <person name="Ravin N.V."/>
            <person name="Dedysh S.N."/>
        </authorList>
    </citation>
    <scope>NUCLEOTIDE SEQUENCE [LARGE SCALE GENOMIC DNA]</scope>
    <source>
        <strain evidence="2">PL17</strain>
    </source>
</reference>
<evidence type="ECO:0000313" key="2">
    <source>
        <dbReference type="Proteomes" id="UP000503447"/>
    </source>
</evidence>
<dbReference type="KEGG" id="ftj:FTUN_0583"/>
<evidence type="ECO:0000313" key="1">
    <source>
        <dbReference type="EMBL" id="QJW93081.1"/>
    </source>
</evidence>
<organism evidence="1 2">
    <name type="scientific">Frigoriglobus tundricola</name>
    <dbReference type="NCBI Taxonomy" id="2774151"/>
    <lineage>
        <taxon>Bacteria</taxon>
        <taxon>Pseudomonadati</taxon>
        <taxon>Planctomycetota</taxon>
        <taxon>Planctomycetia</taxon>
        <taxon>Gemmatales</taxon>
        <taxon>Gemmataceae</taxon>
        <taxon>Frigoriglobus</taxon>
    </lineage>
</organism>
<gene>
    <name evidence="1" type="ORF">FTUN_0583</name>
</gene>